<dbReference type="CDD" id="cd16105">
    <property type="entry name" value="Ubl_ASPSCR1_like"/>
    <property type="match status" value="1"/>
</dbReference>
<dbReference type="PROSITE" id="PS50033">
    <property type="entry name" value="UBX"/>
    <property type="match status" value="1"/>
</dbReference>
<feature type="domain" description="UBX" evidence="2">
    <location>
        <begin position="332"/>
        <end position="380"/>
    </location>
</feature>
<evidence type="ECO:0000313" key="4">
    <source>
        <dbReference type="Proteomes" id="UP000799421"/>
    </source>
</evidence>
<dbReference type="EMBL" id="MU006028">
    <property type="protein sequence ID" value="KAF2857757.1"/>
    <property type="molecule type" value="Genomic_DNA"/>
</dbReference>
<dbReference type="PANTHER" id="PTHR46467">
    <property type="entry name" value="TETHER CONTAINING UBX DOMAIN FOR GLUT4"/>
    <property type="match status" value="1"/>
</dbReference>
<accession>A0A6A7BS69</accession>
<feature type="region of interest" description="Disordered" evidence="1">
    <location>
        <begin position="227"/>
        <end position="261"/>
    </location>
</feature>
<dbReference type="GO" id="GO:0006886">
    <property type="term" value="P:intracellular protein transport"/>
    <property type="evidence" value="ECO:0007669"/>
    <property type="project" value="TreeGrafter"/>
</dbReference>
<dbReference type="Proteomes" id="UP000799421">
    <property type="component" value="Unassembled WGS sequence"/>
</dbReference>
<organism evidence="3 4">
    <name type="scientific">Piedraia hortae CBS 480.64</name>
    <dbReference type="NCBI Taxonomy" id="1314780"/>
    <lineage>
        <taxon>Eukaryota</taxon>
        <taxon>Fungi</taxon>
        <taxon>Dikarya</taxon>
        <taxon>Ascomycota</taxon>
        <taxon>Pezizomycotina</taxon>
        <taxon>Dothideomycetes</taxon>
        <taxon>Dothideomycetidae</taxon>
        <taxon>Capnodiales</taxon>
        <taxon>Piedraiaceae</taxon>
        <taxon>Piedraia</taxon>
    </lineage>
</organism>
<dbReference type="GO" id="GO:0005737">
    <property type="term" value="C:cytoplasm"/>
    <property type="evidence" value="ECO:0007669"/>
    <property type="project" value="TreeGrafter"/>
</dbReference>
<gene>
    <name evidence="3" type="ORF">K470DRAFT_283634</name>
</gene>
<evidence type="ECO:0000313" key="3">
    <source>
        <dbReference type="EMBL" id="KAF2857757.1"/>
    </source>
</evidence>
<name>A0A6A7BS69_9PEZI</name>
<reference evidence="3" key="1">
    <citation type="journal article" date="2020" name="Stud. Mycol.">
        <title>101 Dothideomycetes genomes: a test case for predicting lifestyles and emergence of pathogens.</title>
        <authorList>
            <person name="Haridas S."/>
            <person name="Albert R."/>
            <person name="Binder M."/>
            <person name="Bloem J."/>
            <person name="Labutti K."/>
            <person name="Salamov A."/>
            <person name="Andreopoulos B."/>
            <person name="Baker S."/>
            <person name="Barry K."/>
            <person name="Bills G."/>
            <person name="Bluhm B."/>
            <person name="Cannon C."/>
            <person name="Castanera R."/>
            <person name="Culley D."/>
            <person name="Daum C."/>
            <person name="Ezra D."/>
            <person name="Gonzalez J."/>
            <person name="Henrissat B."/>
            <person name="Kuo A."/>
            <person name="Liang C."/>
            <person name="Lipzen A."/>
            <person name="Lutzoni F."/>
            <person name="Magnuson J."/>
            <person name="Mondo S."/>
            <person name="Nolan M."/>
            <person name="Ohm R."/>
            <person name="Pangilinan J."/>
            <person name="Park H.-J."/>
            <person name="Ramirez L."/>
            <person name="Alfaro M."/>
            <person name="Sun H."/>
            <person name="Tritt A."/>
            <person name="Yoshinaga Y."/>
            <person name="Zwiers L.-H."/>
            <person name="Turgeon B."/>
            <person name="Goodwin S."/>
            <person name="Spatafora J."/>
            <person name="Crous P."/>
            <person name="Grigoriev I."/>
        </authorList>
    </citation>
    <scope>NUCLEOTIDE SEQUENCE</scope>
    <source>
        <strain evidence="3">CBS 480.64</strain>
    </source>
</reference>
<dbReference type="InterPro" id="IPR001012">
    <property type="entry name" value="UBX_dom"/>
</dbReference>
<proteinExistence type="predicted"/>
<dbReference type="InterPro" id="IPR021569">
    <property type="entry name" value="TUG-UBL1"/>
</dbReference>
<dbReference type="InterPro" id="IPR029071">
    <property type="entry name" value="Ubiquitin-like_domsf"/>
</dbReference>
<dbReference type="SUPFAM" id="SSF54236">
    <property type="entry name" value="Ubiquitin-like"/>
    <property type="match status" value="2"/>
</dbReference>
<protein>
    <recommendedName>
        <fullName evidence="2">UBX domain-containing protein</fullName>
    </recommendedName>
</protein>
<feature type="region of interest" description="Disordered" evidence="1">
    <location>
        <begin position="446"/>
        <end position="486"/>
    </location>
</feature>
<keyword evidence="4" id="KW-1185">Reference proteome</keyword>
<dbReference type="AlphaFoldDB" id="A0A6A7BS69"/>
<dbReference type="PANTHER" id="PTHR46467:SF1">
    <property type="entry name" value="TETHER CONTAINING UBX DOMAIN FOR GLUT4"/>
    <property type="match status" value="1"/>
</dbReference>
<dbReference type="Pfam" id="PF11470">
    <property type="entry name" value="TUG-UBL1"/>
    <property type="match status" value="1"/>
</dbReference>
<dbReference type="OrthoDB" id="440781at2759"/>
<dbReference type="Gene3D" id="3.10.20.90">
    <property type="entry name" value="Phosphatidylinositol 3-kinase Catalytic Subunit, Chain A, domain 1"/>
    <property type="match status" value="1"/>
</dbReference>
<dbReference type="GO" id="GO:0012506">
    <property type="term" value="C:vesicle membrane"/>
    <property type="evidence" value="ECO:0007669"/>
    <property type="project" value="TreeGrafter"/>
</dbReference>
<sequence>MSSVYVIDSSARRTTVKVTPGTFVRTILEEACTTRRLNPEKYALKWNHKALDLAQPFRLSGLMPGAKIDLVLASKSPGVVSVALQVEGEGERVVDRFGSNVTLWVLLRKFEDGVAGNAGKMNLTQRGRKVNGRVVYEEPELNVGGRRLQGFEDLQKTLAQLGFNGGSVLVRLRFRTTERALDEVMGDISAYFAGIEGAGGDDGRRETGHEREAALKEEVGLQAGGIQAATPKTSSPQAASPQAASHQAASPQGILPATAPNDVPVDEIKVYRPPPGTTPAAVLQKLPEPEAEPTIDHLRGYQASLKQQGLNKRLPSEPELAERENTRKQKLDSIRSVTVQIRYPDQSRVERNITQSDTPKTLYESVAATLAAGPEEPFELSYYNAKGRKEILPRDSAATLIRSYDFVDRVLVTMSWLGTTSSKIRTGSSLKAHLLAKAEDLKVDLPVEDHQPSHSQIDTPKPAEPTKPHVNAEEKMKKFLGLGRKK</sequence>
<dbReference type="GO" id="GO:0005634">
    <property type="term" value="C:nucleus"/>
    <property type="evidence" value="ECO:0007669"/>
    <property type="project" value="TreeGrafter"/>
</dbReference>
<feature type="compositionally biased region" description="Basic and acidic residues" evidence="1">
    <location>
        <begin position="464"/>
        <end position="477"/>
    </location>
</feature>
<evidence type="ECO:0000259" key="2">
    <source>
        <dbReference type="PROSITE" id="PS50033"/>
    </source>
</evidence>
<evidence type="ECO:0000256" key="1">
    <source>
        <dbReference type="SAM" id="MobiDB-lite"/>
    </source>
</evidence>
<feature type="compositionally biased region" description="Low complexity" evidence="1">
    <location>
        <begin position="228"/>
        <end position="252"/>
    </location>
</feature>